<dbReference type="RefSeq" id="WP_197114054.1">
    <property type="nucleotide sequence ID" value="NZ_JACBXQ010000001.1"/>
</dbReference>
<keyword evidence="1" id="KW-1133">Transmembrane helix</keyword>
<keyword evidence="1" id="KW-0812">Transmembrane</keyword>
<feature type="transmembrane region" description="Helical" evidence="1">
    <location>
        <begin position="254"/>
        <end position="272"/>
    </location>
</feature>
<comment type="caution">
    <text evidence="2">The sequence shown here is derived from an EMBL/GenBank/DDBJ whole genome shotgun (WGS) entry which is preliminary data.</text>
</comment>
<dbReference type="EMBL" id="JACBXQ010000001">
    <property type="protein sequence ID" value="MBG9985590.1"/>
    <property type="molecule type" value="Genomic_DNA"/>
</dbReference>
<name>A0ABS0LQ17_9LACT</name>
<evidence type="ECO:0000256" key="1">
    <source>
        <dbReference type="SAM" id="Phobius"/>
    </source>
</evidence>
<proteinExistence type="predicted"/>
<dbReference type="Proteomes" id="UP000721415">
    <property type="component" value="Unassembled WGS sequence"/>
</dbReference>
<evidence type="ECO:0000313" key="2">
    <source>
        <dbReference type="EMBL" id="MBG9985590.1"/>
    </source>
</evidence>
<organism evidence="2 3">
    <name type="scientific">Facklamia lactis</name>
    <dbReference type="NCBI Taxonomy" id="2749967"/>
    <lineage>
        <taxon>Bacteria</taxon>
        <taxon>Bacillati</taxon>
        <taxon>Bacillota</taxon>
        <taxon>Bacilli</taxon>
        <taxon>Lactobacillales</taxon>
        <taxon>Aerococcaceae</taxon>
        <taxon>Facklamia</taxon>
    </lineage>
</organism>
<feature type="transmembrane region" description="Helical" evidence="1">
    <location>
        <begin position="167"/>
        <end position="193"/>
    </location>
</feature>
<keyword evidence="1" id="KW-0472">Membrane</keyword>
<evidence type="ECO:0008006" key="4">
    <source>
        <dbReference type="Google" id="ProtNLM"/>
    </source>
</evidence>
<feature type="transmembrane region" description="Helical" evidence="1">
    <location>
        <begin position="92"/>
        <end position="113"/>
    </location>
</feature>
<gene>
    <name evidence="2" type="ORF">HZY91_01630</name>
</gene>
<evidence type="ECO:0000313" key="3">
    <source>
        <dbReference type="Proteomes" id="UP000721415"/>
    </source>
</evidence>
<sequence>MLNFIKFDLRKMFRMKGFWLSVLFFIALLGLNLTLDHNQYNMDYDQYYQTQTRNNEKAAENEGSGFQIEIVDEETYNQQQKALKEGMRFDPFILNSFTLTSVVCYIFFGLFVSNDFSSGYLKNILSIGGAKWKWITSKIVVASVLTLCLFILQILGGLVSEIISEQFLSTISFTGILGQLALNILLSILIMLLNITSILLSQSKVTTMIISSLFAMGVHLQLLTQIGKLLNIDIVGQFLSSRLQVMGYDFEGQFLPALLTGLTAFTLLYLFNRWYVYRIDFKFDH</sequence>
<protein>
    <recommendedName>
        <fullName evidence="4">ABC transporter permease</fullName>
    </recommendedName>
</protein>
<reference evidence="2 3" key="1">
    <citation type="submission" date="2020-07" db="EMBL/GenBank/DDBJ databases">
        <title>Facklamia lactis sp. nov., isolated from raw milk.</title>
        <authorList>
            <person name="Doll E.V."/>
            <person name="Huptas C."/>
            <person name="Staib L."/>
            <person name="Wenning M."/>
            <person name="Scherer S."/>
        </authorList>
    </citation>
    <scope>NUCLEOTIDE SEQUENCE [LARGE SCALE GENOMIC DNA]</scope>
    <source>
        <strain evidence="2 3">DSM 111018</strain>
    </source>
</reference>
<feature type="transmembrane region" description="Helical" evidence="1">
    <location>
        <begin position="134"/>
        <end position="155"/>
    </location>
</feature>
<feature type="transmembrane region" description="Helical" evidence="1">
    <location>
        <begin position="205"/>
        <end position="223"/>
    </location>
</feature>
<keyword evidence="3" id="KW-1185">Reference proteome</keyword>
<accession>A0ABS0LQ17</accession>